<protein>
    <submittedName>
        <fullName evidence="1">Flagellin lysine-N-methylase</fullName>
    </submittedName>
</protein>
<evidence type="ECO:0000313" key="2">
    <source>
        <dbReference type="Proteomes" id="UP000260793"/>
    </source>
</evidence>
<keyword evidence="1" id="KW-0969">Cilium</keyword>
<accession>A0A3E4LP93</accession>
<comment type="caution">
    <text evidence="1">The sequence shown here is derived from an EMBL/GenBank/DDBJ whole genome shotgun (WGS) entry which is preliminary data.</text>
</comment>
<dbReference type="Proteomes" id="UP000260793">
    <property type="component" value="Unassembled WGS sequence"/>
</dbReference>
<dbReference type="GO" id="GO:0032259">
    <property type="term" value="P:methylation"/>
    <property type="evidence" value="ECO:0007669"/>
    <property type="project" value="UniProtKB-KW"/>
</dbReference>
<dbReference type="RefSeq" id="WP_117688219.1">
    <property type="nucleotide sequence ID" value="NZ_DXNI01000008.1"/>
</dbReference>
<keyword evidence="1" id="KW-0808">Transferase</keyword>
<name>A0A3E4LP93_9FIRM</name>
<dbReference type="NCBIfam" id="NF038110">
    <property type="entry name" value="Lys_methyl_FliB"/>
    <property type="match status" value="1"/>
</dbReference>
<keyword evidence="1" id="KW-0282">Flagellum</keyword>
<gene>
    <name evidence="1" type="ORF">DXD17_08335</name>
</gene>
<sequence length="409" mass="47595">MKRIRPDFYNEFHCITDSCTITCCQEWKIAVDADTNRKWKKIPAPTDVTKRKKNLSAYTEKKDGLRVIQLDSDHRCPFLSENRLCRLVTAYDDKILSETCTTFPREIHRFPCHIEETLMPCCPAVIDLLEQADASQFPDVPTECDTPLFQIRRNILRLLLPASSPVCSVEDYSIEPCSAEICSTEDLLLKIHYILQELYRNDSLDETLIRDYFSADTLSQLSDAIQSIHLPAEDTFFECNELLQDLAVNYQSEKLYCDFLNPIISLSEYISESATDFMHPISFPSLDTGTSLSELWSDFQIRFSEVQPLMLKFLANEIFSDLVTPDSHLEDLLIRIQWIALEYSAIRQSLFLQWLQNNRSTLTYEMVRRTLVIITRMTGYEEEDIRKYLTNSFEALIWDWGYFALILGH</sequence>
<dbReference type="EMBL" id="QSQN01000020">
    <property type="protein sequence ID" value="RGK39297.1"/>
    <property type="molecule type" value="Genomic_DNA"/>
</dbReference>
<evidence type="ECO:0000313" key="1">
    <source>
        <dbReference type="EMBL" id="RGK39297.1"/>
    </source>
</evidence>
<keyword evidence="1" id="KW-0966">Cell projection</keyword>
<dbReference type="AlphaFoldDB" id="A0A3E4LP93"/>
<keyword evidence="1" id="KW-0489">Methyltransferase</keyword>
<reference evidence="1 2" key="1">
    <citation type="submission" date="2018-08" db="EMBL/GenBank/DDBJ databases">
        <title>A genome reference for cultivated species of the human gut microbiota.</title>
        <authorList>
            <person name="Zou Y."/>
            <person name="Xue W."/>
            <person name="Luo G."/>
        </authorList>
    </citation>
    <scope>NUCLEOTIDE SEQUENCE [LARGE SCALE GENOMIC DNA]</scope>
    <source>
        <strain evidence="1 2">TF11-7</strain>
    </source>
</reference>
<organism evidence="1 2">
    <name type="scientific">[Ruminococcus] lactaris</name>
    <dbReference type="NCBI Taxonomy" id="46228"/>
    <lineage>
        <taxon>Bacteria</taxon>
        <taxon>Bacillati</taxon>
        <taxon>Bacillota</taxon>
        <taxon>Clostridia</taxon>
        <taxon>Lachnospirales</taxon>
        <taxon>Lachnospiraceae</taxon>
        <taxon>Mediterraneibacter</taxon>
    </lineage>
</organism>
<dbReference type="GO" id="GO:0008168">
    <property type="term" value="F:methyltransferase activity"/>
    <property type="evidence" value="ECO:0007669"/>
    <property type="project" value="UniProtKB-KW"/>
</dbReference>
<proteinExistence type="predicted"/>